<evidence type="ECO:0000259" key="6">
    <source>
        <dbReference type="Pfam" id="PF01095"/>
    </source>
</evidence>
<name>E0S1Z9_BUTPB</name>
<protein>
    <recommendedName>
        <fullName evidence="5">Pectinesterase</fullName>
        <ecNumber evidence="5">3.1.1.11</ecNumber>
    </recommendedName>
</protein>
<evidence type="ECO:0000256" key="5">
    <source>
        <dbReference type="RuleBase" id="RU000589"/>
    </source>
</evidence>
<sequence>MKGKRMFEVHVKKENGDYSTITEAIQAVPYEEKAIIYIGEGTYHEKLFCEKSDITFVGAGIDKTIIEYDDGAFDQMEDGSKMGTFRSYTAFFGGKRVTVRNMTIANTVGDGSLHGQALAVYADANICFFENVKMTGHQDTLFCAPLPLTERQKNGFMGPRVLNPRKKTAQLYRNCEIYGDVDFIFGGADAVFEDCLIVCNNRQKNVAAGESQDGRFINGYITAACGSRDDLGFVFRNCTVRGEEGCIEGSVFLGRPWRDEARTVFLDCKMDNSIAPERFSGWGAVDKDQPDTYYGEYRSLDIIDSSVIVADAKNAFVKDITEKDYKNLSDRADELKKKVTE</sequence>
<dbReference type="InterPro" id="IPR012334">
    <property type="entry name" value="Pectin_lyas_fold"/>
</dbReference>
<keyword evidence="3 5" id="KW-0063">Aspartyl esterase</keyword>
<evidence type="ECO:0000313" key="7">
    <source>
        <dbReference type="EMBL" id="ADL33824.1"/>
    </source>
</evidence>
<dbReference type="GO" id="GO:0042545">
    <property type="term" value="P:cell wall modification"/>
    <property type="evidence" value="ECO:0007669"/>
    <property type="project" value="UniProtKB-UniRule"/>
</dbReference>
<evidence type="ECO:0000256" key="3">
    <source>
        <dbReference type="ARBA" id="ARBA00023085"/>
    </source>
</evidence>
<accession>E0S1Z9</accession>
<dbReference type="KEGG" id="bpb:bpr_I1084"/>
<reference evidence="9" key="2">
    <citation type="journal article" date="2023" name="Int. J. Mol. Sci.">
        <title>Crystal Structures of Bacterial Pectin Methylesterases Pme8A and PmeC2 from Rumen &lt;i&gt;Butyrivibrio&lt;/i&gt;.</title>
        <authorList>
            <person name="Carbone V."/>
            <person name="Reilly K."/>
            <person name="Sang C."/>
            <person name="Schofield L.R."/>
            <person name="Ronimus R.S."/>
            <person name="Kelly W.J."/>
            <person name="Attwood G.T."/>
            <person name="Palevich N."/>
        </authorList>
    </citation>
    <scope>X-RAY CRYSTALLOGRAPHY (2.30 ANGSTROMS)</scope>
</reference>
<dbReference type="eggNOG" id="COG4677">
    <property type="taxonomic scope" value="Bacteria"/>
</dbReference>
<dbReference type="STRING" id="515622.bpr_I1084"/>
<gene>
    <name evidence="7" type="primary">pme8A</name>
    <name evidence="7" type="ordered locus">bpr_I1084</name>
</gene>
<dbReference type="Pfam" id="PF01095">
    <property type="entry name" value="Pectinesterase"/>
    <property type="match status" value="2"/>
</dbReference>
<evidence type="ECO:0000313" key="8">
    <source>
        <dbReference type="Proteomes" id="UP000001299"/>
    </source>
</evidence>
<dbReference type="GO" id="GO:0045490">
    <property type="term" value="P:pectin catabolic process"/>
    <property type="evidence" value="ECO:0007669"/>
    <property type="project" value="UniProtKB-UniRule"/>
</dbReference>
<dbReference type="PDB" id="8TNE">
    <property type="method" value="X-ray"/>
    <property type="resolution" value="2.30 A"/>
    <property type="chains" value="A/B/C=1-341"/>
</dbReference>
<comment type="similarity">
    <text evidence="1">Belongs to the pectinesterase family.</text>
</comment>
<keyword evidence="9" id="KW-0002">3D-structure</keyword>
<organism evidence="7 8">
    <name type="scientific">Butyrivibrio proteoclasticus (strain ATCC 51982 / DSM 14932 / B316)</name>
    <name type="common">Clostridium proteoclasticum</name>
    <dbReference type="NCBI Taxonomy" id="515622"/>
    <lineage>
        <taxon>Bacteria</taxon>
        <taxon>Bacillati</taxon>
        <taxon>Bacillota</taxon>
        <taxon>Clostridia</taxon>
        <taxon>Lachnospirales</taxon>
        <taxon>Lachnospiraceae</taxon>
        <taxon>Butyrivibrio</taxon>
    </lineage>
</organism>
<dbReference type="Proteomes" id="UP000001299">
    <property type="component" value="Chromosome 1"/>
</dbReference>
<dbReference type="EC" id="3.1.1.11" evidence="5"/>
<evidence type="ECO:0000256" key="2">
    <source>
        <dbReference type="ARBA" id="ARBA00022801"/>
    </source>
</evidence>
<dbReference type="GO" id="GO:0009279">
    <property type="term" value="C:cell outer membrane"/>
    <property type="evidence" value="ECO:0007669"/>
    <property type="project" value="TreeGrafter"/>
</dbReference>
<comment type="catalytic activity">
    <reaction evidence="5">
        <text>[(1-&gt;4)-alpha-D-galacturonosyl methyl ester](n) + n H2O = [(1-&gt;4)-alpha-D-galacturonosyl](n) + n methanol + n H(+)</text>
        <dbReference type="Rhea" id="RHEA:22380"/>
        <dbReference type="Rhea" id="RHEA-COMP:14570"/>
        <dbReference type="Rhea" id="RHEA-COMP:14573"/>
        <dbReference type="ChEBI" id="CHEBI:15377"/>
        <dbReference type="ChEBI" id="CHEBI:15378"/>
        <dbReference type="ChEBI" id="CHEBI:17790"/>
        <dbReference type="ChEBI" id="CHEBI:140522"/>
        <dbReference type="ChEBI" id="CHEBI:140523"/>
        <dbReference type="EC" id="3.1.1.11"/>
    </reaction>
</comment>
<dbReference type="UniPathway" id="UPA00545">
    <property type="reaction ID" value="UER00823"/>
</dbReference>
<reference evidence="7 8" key="1">
    <citation type="journal article" date="2010" name="PLoS ONE">
        <title>The glycobiome of the rumen bacterium Butyrivibrio proteoclasticus B316(T) highlights adaptation to a polysaccharide-rich environment.</title>
        <authorList>
            <person name="Kelly W.J."/>
            <person name="Leahy S.C."/>
            <person name="Altermann E."/>
            <person name="Yeoman C.J."/>
            <person name="Dunne J.C."/>
            <person name="Kong Z."/>
            <person name="Pacheco D.M."/>
            <person name="Li D."/>
            <person name="Noel S.J."/>
            <person name="Moon C.D."/>
            <person name="Cookson A.L."/>
            <person name="Attwood G.T."/>
        </authorList>
    </citation>
    <scope>NUCLEOTIDE SEQUENCE [LARGE SCALE GENOMIC DNA]</scope>
    <source>
        <strain evidence="8">ATCC 51982 / DSM 14932 / B316</strain>
    </source>
</reference>
<comment type="pathway">
    <text evidence="5">Glycan metabolism; pectin degradation; 2-dehydro-3-deoxy-D-gluconate from pectin: step 1/5.</text>
</comment>
<dbReference type="SMR" id="E0S1Z9"/>
<evidence type="ECO:0000256" key="4">
    <source>
        <dbReference type="PROSITE-ProRule" id="PRU10040"/>
    </source>
</evidence>
<dbReference type="EMBL" id="CP001810">
    <property type="protein sequence ID" value="ADL33824.1"/>
    <property type="molecule type" value="Genomic_DNA"/>
</dbReference>
<dbReference type="HOGENOM" id="CLU_012243_3_1_9"/>
<dbReference type="PANTHER" id="PTHR31321">
    <property type="entry name" value="ACYL-COA THIOESTER HYDROLASE YBHC-RELATED"/>
    <property type="match status" value="1"/>
</dbReference>
<feature type="domain" description="Pectinesterase catalytic" evidence="6">
    <location>
        <begin position="169"/>
        <end position="298"/>
    </location>
</feature>
<dbReference type="RefSeq" id="WP_013280480.1">
    <property type="nucleotide sequence ID" value="NC_014387.1"/>
</dbReference>
<dbReference type="InterPro" id="IPR033131">
    <property type="entry name" value="Pectinesterase_Asp_AS"/>
</dbReference>
<dbReference type="PROSITE" id="PS00503">
    <property type="entry name" value="PECTINESTERASE_2"/>
    <property type="match status" value="1"/>
</dbReference>
<dbReference type="InterPro" id="IPR011050">
    <property type="entry name" value="Pectin_lyase_fold/virulence"/>
</dbReference>
<dbReference type="GO" id="GO:0030599">
    <property type="term" value="F:pectinesterase activity"/>
    <property type="evidence" value="ECO:0007669"/>
    <property type="project" value="UniProtKB-UniRule"/>
</dbReference>
<dbReference type="InterPro" id="IPR000070">
    <property type="entry name" value="Pectinesterase_cat"/>
</dbReference>
<keyword evidence="2 5" id="KW-0378">Hydrolase</keyword>
<feature type="active site" evidence="4">
    <location>
        <position position="182"/>
    </location>
</feature>
<dbReference type="AlphaFoldDB" id="E0S1Z9"/>
<evidence type="ECO:0000256" key="1">
    <source>
        <dbReference type="ARBA" id="ARBA00008891"/>
    </source>
</evidence>
<evidence type="ECO:0007829" key="9">
    <source>
        <dbReference type="PDB" id="8TNE"/>
    </source>
</evidence>
<dbReference type="PANTHER" id="PTHR31321:SF57">
    <property type="entry name" value="PECTINESTERASE 53-RELATED"/>
    <property type="match status" value="1"/>
</dbReference>
<dbReference type="Gene3D" id="2.160.20.10">
    <property type="entry name" value="Single-stranded right-handed beta-helix, Pectin lyase-like"/>
    <property type="match status" value="1"/>
</dbReference>
<keyword evidence="8" id="KW-1185">Reference proteome</keyword>
<dbReference type="SUPFAM" id="SSF51126">
    <property type="entry name" value="Pectin lyase-like"/>
    <property type="match status" value="1"/>
</dbReference>
<proteinExistence type="evidence at protein level"/>
<feature type="domain" description="Pectinesterase catalytic" evidence="6">
    <location>
        <begin position="12"/>
        <end position="143"/>
    </location>
</feature>